<dbReference type="RefSeq" id="WP_117748654.1">
    <property type="nucleotide sequence ID" value="NZ_CATXGJ010000007.1"/>
</dbReference>
<keyword evidence="3" id="KW-0732">Signal</keyword>
<keyword evidence="4" id="KW-0472">Membrane</keyword>
<accession>A0A3E4VW73</accession>
<dbReference type="InterPro" id="IPR012944">
    <property type="entry name" value="SusD_RagB_dom"/>
</dbReference>
<gene>
    <name evidence="8" type="ORF">DXC17_17060</name>
</gene>
<dbReference type="AlphaFoldDB" id="A0A3E4VW73"/>
<evidence type="ECO:0000259" key="6">
    <source>
        <dbReference type="Pfam" id="PF07980"/>
    </source>
</evidence>
<dbReference type="Pfam" id="PF14322">
    <property type="entry name" value="SusD-like_3"/>
    <property type="match status" value="1"/>
</dbReference>
<evidence type="ECO:0000259" key="7">
    <source>
        <dbReference type="Pfam" id="PF14322"/>
    </source>
</evidence>
<reference evidence="8 9" key="1">
    <citation type="submission" date="2018-08" db="EMBL/GenBank/DDBJ databases">
        <title>A genome reference for cultivated species of the human gut microbiota.</title>
        <authorList>
            <person name="Zou Y."/>
            <person name="Xue W."/>
            <person name="Luo G."/>
        </authorList>
    </citation>
    <scope>NUCLEOTIDE SEQUENCE [LARGE SCALE GENOMIC DNA]</scope>
    <source>
        <strain evidence="8 9">OM08-14</strain>
    </source>
</reference>
<comment type="similarity">
    <text evidence="2">Belongs to the SusD family.</text>
</comment>
<keyword evidence="5" id="KW-0998">Cell outer membrane</keyword>
<evidence type="ECO:0000256" key="5">
    <source>
        <dbReference type="ARBA" id="ARBA00023237"/>
    </source>
</evidence>
<evidence type="ECO:0000313" key="8">
    <source>
        <dbReference type="EMBL" id="RGM34229.1"/>
    </source>
</evidence>
<comment type="caution">
    <text evidence="8">The sequence shown here is derived from an EMBL/GenBank/DDBJ whole genome shotgun (WGS) entry which is preliminary data.</text>
</comment>
<dbReference type="InterPro" id="IPR033985">
    <property type="entry name" value="SusD-like_N"/>
</dbReference>
<dbReference type="EMBL" id="QSTF01000076">
    <property type="protein sequence ID" value="RGM34229.1"/>
    <property type="molecule type" value="Genomic_DNA"/>
</dbReference>
<dbReference type="SUPFAM" id="SSF48452">
    <property type="entry name" value="TPR-like"/>
    <property type="match status" value="1"/>
</dbReference>
<evidence type="ECO:0000256" key="2">
    <source>
        <dbReference type="ARBA" id="ARBA00006275"/>
    </source>
</evidence>
<feature type="domain" description="SusD-like N-terminal" evidence="7">
    <location>
        <begin position="100"/>
        <end position="231"/>
    </location>
</feature>
<dbReference type="Gene3D" id="1.25.40.390">
    <property type="match status" value="1"/>
</dbReference>
<dbReference type="Proteomes" id="UP000260780">
    <property type="component" value="Unassembled WGS sequence"/>
</dbReference>
<evidence type="ECO:0000256" key="1">
    <source>
        <dbReference type="ARBA" id="ARBA00004442"/>
    </source>
</evidence>
<feature type="domain" description="RagB/SusD" evidence="6">
    <location>
        <begin position="308"/>
        <end position="575"/>
    </location>
</feature>
<organism evidence="8 9">
    <name type="scientific">Phocaeicola plebeius</name>
    <dbReference type="NCBI Taxonomy" id="310297"/>
    <lineage>
        <taxon>Bacteria</taxon>
        <taxon>Pseudomonadati</taxon>
        <taxon>Bacteroidota</taxon>
        <taxon>Bacteroidia</taxon>
        <taxon>Bacteroidales</taxon>
        <taxon>Bacteroidaceae</taxon>
        <taxon>Phocaeicola</taxon>
    </lineage>
</organism>
<protein>
    <submittedName>
        <fullName evidence="8">RagB/SusD family nutrient uptake outer membrane protein</fullName>
    </submittedName>
</protein>
<comment type="subcellular location">
    <subcellularLocation>
        <location evidence="1">Cell outer membrane</location>
    </subcellularLocation>
</comment>
<proteinExistence type="inferred from homology"/>
<dbReference type="Pfam" id="PF07980">
    <property type="entry name" value="SusD_RagB"/>
    <property type="match status" value="1"/>
</dbReference>
<dbReference type="PROSITE" id="PS51257">
    <property type="entry name" value="PROKAR_LIPOPROTEIN"/>
    <property type="match status" value="1"/>
</dbReference>
<dbReference type="InterPro" id="IPR011990">
    <property type="entry name" value="TPR-like_helical_dom_sf"/>
</dbReference>
<sequence>MKKFLIILLPFLLGSCEDFLDVKPTDQLTEENVFNTESGADLFLNTIYVTLPCPELNGSNAVIDGGLSYDNWDFMSPYNVCRYAWGRTSVYYGTYAYTASEYNPGIYNHMYPSIFFQYNYITGYIRNCNYFIESLEKYKDQYSESWITKRVAEAKCLRAYYYHLLWMYYGGVPYITKVLDTSMGDEMFQPSMSQEDMYKEMTTDLSNAAKVLPNEQGGGRFTKGAALTLKAWIDLYWGDIIKDPRPSSIFPADPQKALDAYKACAETCQEIMGLGVYDLMPTREDAFKEENNNCKEQVFAYQCNKTFPKSRRSKIFGPYNEATGATGDYIGAGAPTQALVDMYGMKNGLPIDDPNSGYDPEHPFENREPRFYADIIYDGSVFTGHKFSLHPESAEELGLVPNEVDWFTGYFRRKGINENLSFADFETEGVNFSFFRYADVLLMYAEARIKAAELGGDPIDDTVIDAIDRIRMRPARSTDNGLPSLETTYGGRPSLDKLKEIIFNERIVELSFEFKAYTDVRRFRRGDLLNQPKQAIRWDSNQGGYVLKTLSEGNFWDDKLYLIPIYQEWLEKNPAWMDPEKQVDGRTKGQNPGW</sequence>
<evidence type="ECO:0000313" key="9">
    <source>
        <dbReference type="Proteomes" id="UP000260780"/>
    </source>
</evidence>
<dbReference type="GO" id="GO:0009279">
    <property type="term" value="C:cell outer membrane"/>
    <property type="evidence" value="ECO:0007669"/>
    <property type="project" value="UniProtKB-SubCell"/>
</dbReference>
<evidence type="ECO:0000256" key="3">
    <source>
        <dbReference type="ARBA" id="ARBA00022729"/>
    </source>
</evidence>
<name>A0A3E4VW73_9BACT</name>
<evidence type="ECO:0000256" key="4">
    <source>
        <dbReference type="ARBA" id="ARBA00023136"/>
    </source>
</evidence>